<dbReference type="EC" id="2.7.13.3" evidence="2"/>
<dbReference type="InterPro" id="IPR000700">
    <property type="entry name" value="PAS-assoc_C"/>
</dbReference>
<dbReference type="Pfam" id="PF13596">
    <property type="entry name" value="PAS_10"/>
    <property type="match status" value="1"/>
</dbReference>
<dbReference type="InterPro" id="IPR004358">
    <property type="entry name" value="Sig_transdc_His_kin-like_C"/>
</dbReference>
<dbReference type="Gene3D" id="3.30.450.40">
    <property type="match status" value="1"/>
</dbReference>
<dbReference type="PANTHER" id="PTHR43547">
    <property type="entry name" value="TWO-COMPONENT HISTIDINE KINASE"/>
    <property type="match status" value="1"/>
</dbReference>
<dbReference type="InterPro" id="IPR036890">
    <property type="entry name" value="HATPase_C_sf"/>
</dbReference>
<dbReference type="Pfam" id="PF02518">
    <property type="entry name" value="HATPase_c"/>
    <property type="match status" value="1"/>
</dbReference>
<evidence type="ECO:0000259" key="7">
    <source>
        <dbReference type="PROSITE" id="PS50110"/>
    </source>
</evidence>
<dbReference type="Gene3D" id="3.30.565.10">
    <property type="entry name" value="Histidine kinase-like ATPase, C-terminal domain"/>
    <property type="match status" value="1"/>
</dbReference>
<dbReference type="Proteomes" id="UP001501337">
    <property type="component" value="Unassembled WGS sequence"/>
</dbReference>
<dbReference type="SUPFAM" id="SSF55781">
    <property type="entry name" value="GAF domain-like"/>
    <property type="match status" value="1"/>
</dbReference>
<reference evidence="10" key="1">
    <citation type="journal article" date="2019" name="Int. J. Syst. Evol. Microbiol.">
        <title>The Global Catalogue of Microorganisms (GCM) 10K type strain sequencing project: providing services to taxonomists for standard genome sequencing and annotation.</title>
        <authorList>
            <consortium name="The Broad Institute Genomics Platform"/>
            <consortium name="The Broad Institute Genome Sequencing Center for Infectious Disease"/>
            <person name="Wu L."/>
            <person name="Ma J."/>
        </authorList>
    </citation>
    <scope>NUCLEOTIDE SEQUENCE [LARGE SCALE GENOMIC DNA]</scope>
    <source>
        <strain evidence="10">JCM 17555</strain>
    </source>
</reference>
<dbReference type="RefSeq" id="WP_344808326.1">
    <property type="nucleotide sequence ID" value="NZ_BAABBO010000016.1"/>
</dbReference>
<dbReference type="InterPro" id="IPR001789">
    <property type="entry name" value="Sig_transdc_resp-reg_receiver"/>
</dbReference>
<dbReference type="InterPro" id="IPR011006">
    <property type="entry name" value="CheY-like_superfamily"/>
</dbReference>
<evidence type="ECO:0000313" key="10">
    <source>
        <dbReference type="Proteomes" id="UP001501337"/>
    </source>
</evidence>
<accession>A0ABP7PWX1</accession>
<dbReference type="Gene3D" id="1.10.287.130">
    <property type="match status" value="1"/>
</dbReference>
<name>A0ABP7PWX1_9GAMM</name>
<dbReference type="PROSITE" id="PS50109">
    <property type="entry name" value="HIS_KIN"/>
    <property type="match status" value="1"/>
</dbReference>
<sequence length="784" mass="87375">MAATHIATLFLDRKLRILRFTPQIGELFNLRNVDKGRPLSDLTHHLNYDQLMNDAQAVLKDLIPTEREVRDNQNNWFLARMRPYRTADDRIEGVVLTFFDISAHKHTELALRKSEERYRTLFESMDEVFCVVDKVQDAEQSPNIVAANSAFYRLTGVNGLVGRRIAEAIPHLTEFWQDIFLRVSQEQDAVRFQCARSVFGRAVDVHAFSLPSSGSSEDAHVAVLLADIEDHKRVEEALREASLRDTFRIELADALRHSDDVEMSSCRLLSEYLQVDKVIFESALPDQSAGKYICNAGGSVISDDFRPWDEVDGLPTDFEPGASVSFDDLNAAEGLEPERLAACRRAGVEAFLVAFVIVDSSPAALTVMHSRARHWSDEERTLIKEVAERTRDAIERLQSEKAVHDRESELHEADERKNEFLAVLSHELRNPLAPIQNAIQLIEGAKPDSDAAHQAFSILKRQAAQMTRLIDDLLDITRIARGKIQIIKEKLELNELLKATMRDYKRLFEAGGIRLEFSPAEREAWILGDENRLSQSIGNLLQNCLKFTPKNGLTSVALRQEGPNAVLTVSDSGVGMSPELLARLFQPFSQGPAALDRANGGLGLGLALSRRLIELHGGSISASSEGAGTGSEFVIRLALVERPLPSKERRPRVNEVFRNRILIIEDNIDSGTTMRDLLQMHGHEVVVVHDGQTGLDTAQTFRPDVVLCDIGLPGMDGYDVARRIRSDKHLADTVLIALSGYAMPEDLERASGAGFDHHLAKPADLRKLSTLLASIESRTTTNSS</sequence>
<dbReference type="NCBIfam" id="TIGR00229">
    <property type="entry name" value="sensory_box"/>
    <property type="match status" value="1"/>
</dbReference>
<dbReference type="InterPro" id="IPR000014">
    <property type="entry name" value="PAS"/>
</dbReference>
<dbReference type="PROSITE" id="PS50110">
    <property type="entry name" value="RESPONSE_REGULATORY"/>
    <property type="match status" value="1"/>
</dbReference>
<organism evidence="9 10">
    <name type="scientific">Allohahella marinimesophila</name>
    <dbReference type="NCBI Taxonomy" id="1054972"/>
    <lineage>
        <taxon>Bacteria</taxon>
        <taxon>Pseudomonadati</taxon>
        <taxon>Pseudomonadota</taxon>
        <taxon>Gammaproteobacteria</taxon>
        <taxon>Oceanospirillales</taxon>
        <taxon>Hahellaceae</taxon>
        <taxon>Allohahella</taxon>
    </lineage>
</organism>
<dbReference type="SMART" id="SM00387">
    <property type="entry name" value="HATPase_c"/>
    <property type="match status" value="1"/>
</dbReference>
<dbReference type="CDD" id="cd00082">
    <property type="entry name" value="HisKA"/>
    <property type="match status" value="1"/>
</dbReference>
<dbReference type="SUPFAM" id="SSF52172">
    <property type="entry name" value="CheY-like"/>
    <property type="match status" value="1"/>
</dbReference>
<feature type="domain" description="PAC" evidence="8">
    <location>
        <begin position="53"/>
        <end position="113"/>
    </location>
</feature>
<dbReference type="Pfam" id="PF00072">
    <property type="entry name" value="Response_reg"/>
    <property type="match status" value="1"/>
</dbReference>
<evidence type="ECO:0000256" key="1">
    <source>
        <dbReference type="ARBA" id="ARBA00000085"/>
    </source>
</evidence>
<keyword evidence="5" id="KW-0175">Coiled coil</keyword>
<evidence type="ECO:0000256" key="5">
    <source>
        <dbReference type="SAM" id="Coils"/>
    </source>
</evidence>
<dbReference type="SMART" id="SM00448">
    <property type="entry name" value="REC"/>
    <property type="match status" value="1"/>
</dbReference>
<dbReference type="InterPro" id="IPR035965">
    <property type="entry name" value="PAS-like_dom_sf"/>
</dbReference>
<proteinExistence type="predicted"/>
<dbReference type="InterPro" id="IPR003661">
    <property type="entry name" value="HisK_dim/P_dom"/>
</dbReference>
<dbReference type="SUPFAM" id="SSF55785">
    <property type="entry name" value="PYP-like sensor domain (PAS domain)"/>
    <property type="match status" value="2"/>
</dbReference>
<dbReference type="Pfam" id="PF00512">
    <property type="entry name" value="HisKA"/>
    <property type="match status" value="1"/>
</dbReference>
<dbReference type="InterPro" id="IPR005467">
    <property type="entry name" value="His_kinase_dom"/>
</dbReference>
<evidence type="ECO:0000256" key="2">
    <source>
        <dbReference type="ARBA" id="ARBA00012438"/>
    </source>
</evidence>
<dbReference type="PANTHER" id="PTHR43547:SF2">
    <property type="entry name" value="HYBRID SIGNAL TRANSDUCTION HISTIDINE KINASE C"/>
    <property type="match status" value="1"/>
</dbReference>
<keyword evidence="3 4" id="KW-0597">Phosphoprotein</keyword>
<dbReference type="CDD" id="cd17580">
    <property type="entry name" value="REC_2_DhkD-like"/>
    <property type="match status" value="1"/>
</dbReference>
<feature type="domain" description="Histidine kinase" evidence="6">
    <location>
        <begin position="423"/>
        <end position="641"/>
    </location>
</feature>
<evidence type="ECO:0000259" key="6">
    <source>
        <dbReference type="PROSITE" id="PS50109"/>
    </source>
</evidence>
<dbReference type="SUPFAM" id="SSF47384">
    <property type="entry name" value="Homodimeric domain of signal transducing histidine kinase"/>
    <property type="match status" value="1"/>
</dbReference>
<comment type="caution">
    <text evidence="9">The sequence shown here is derived from an EMBL/GenBank/DDBJ whole genome shotgun (WGS) entry which is preliminary data.</text>
</comment>
<comment type="catalytic activity">
    <reaction evidence="1">
        <text>ATP + protein L-histidine = ADP + protein N-phospho-L-histidine.</text>
        <dbReference type="EC" id="2.7.13.3"/>
    </reaction>
</comment>
<dbReference type="Pfam" id="PF13188">
    <property type="entry name" value="PAS_8"/>
    <property type="match status" value="1"/>
</dbReference>
<keyword evidence="10" id="KW-1185">Reference proteome</keyword>
<feature type="coiled-coil region" evidence="5">
    <location>
        <begin position="387"/>
        <end position="414"/>
    </location>
</feature>
<dbReference type="InterPro" id="IPR003594">
    <property type="entry name" value="HATPase_dom"/>
</dbReference>
<dbReference type="EMBL" id="BAABBO010000016">
    <property type="protein sequence ID" value="GAA3972717.1"/>
    <property type="molecule type" value="Genomic_DNA"/>
</dbReference>
<dbReference type="Gene3D" id="3.40.50.2300">
    <property type="match status" value="1"/>
</dbReference>
<gene>
    <name evidence="9" type="ORF">GCM10022278_32500</name>
</gene>
<dbReference type="SUPFAM" id="SSF55874">
    <property type="entry name" value="ATPase domain of HSP90 chaperone/DNA topoisomerase II/histidine kinase"/>
    <property type="match status" value="1"/>
</dbReference>
<evidence type="ECO:0000256" key="3">
    <source>
        <dbReference type="ARBA" id="ARBA00022553"/>
    </source>
</evidence>
<dbReference type="InterPro" id="IPR036097">
    <property type="entry name" value="HisK_dim/P_sf"/>
</dbReference>
<dbReference type="PROSITE" id="PS50113">
    <property type="entry name" value="PAC"/>
    <property type="match status" value="1"/>
</dbReference>
<dbReference type="Gene3D" id="3.30.450.20">
    <property type="entry name" value="PAS domain"/>
    <property type="match status" value="2"/>
</dbReference>
<feature type="domain" description="Response regulatory" evidence="7">
    <location>
        <begin position="660"/>
        <end position="776"/>
    </location>
</feature>
<protein>
    <recommendedName>
        <fullName evidence="2">histidine kinase</fullName>
        <ecNumber evidence="2">2.7.13.3</ecNumber>
    </recommendedName>
</protein>
<dbReference type="InterPro" id="IPR029016">
    <property type="entry name" value="GAF-like_dom_sf"/>
</dbReference>
<dbReference type="PRINTS" id="PR00344">
    <property type="entry name" value="BCTRLSENSOR"/>
</dbReference>
<evidence type="ECO:0000259" key="8">
    <source>
        <dbReference type="PROSITE" id="PS50113"/>
    </source>
</evidence>
<evidence type="ECO:0000256" key="4">
    <source>
        <dbReference type="PROSITE-ProRule" id="PRU00169"/>
    </source>
</evidence>
<dbReference type="CDD" id="cd00130">
    <property type="entry name" value="PAS"/>
    <property type="match status" value="1"/>
</dbReference>
<evidence type="ECO:0000313" key="9">
    <source>
        <dbReference type="EMBL" id="GAA3972717.1"/>
    </source>
</evidence>
<dbReference type="SMART" id="SM00388">
    <property type="entry name" value="HisKA"/>
    <property type="match status" value="1"/>
</dbReference>
<feature type="modified residue" description="4-aspartylphosphate" evidence="4">
    <location>
        <position position="709"/>
    </location>
</feature>